<comment type="subcellular location">
    <subcellularLocation>
        <location evidence="1">Membrane</location>
        <topology evidence="1">Multi-pass membrane protein</topology>
    </subcellularLocation>
</comment>
<dbReference type="PANTHER" id="PTHR23112:SF0">
    <property type="entry name" value="TRANSMEMBRANE PROTEIN 116"/>
    <property type="match status" value="1"/>
</dbReference>
<feature type="transmembrane region" description="Helical" evidence="5">
    <location>
        <begin position="23"/>
        <end position="41"/>
    </location>
</feature>
<feature type="transmembrane region" description="Helical" evidence="5">
    <location>
        <begin position="97"/>
        <end position="118"/>
    </location>
</feature>
<evidence type="ECO:0008006" key="8">
    <source>
        <dbReference type="Google" id="ProtNLM"/>
    </source>
</evidence>
<evidence type="ECO:0000256" key="3">
    <source>
        <dbReference type="ARBA" id="ARBA00022989"/>
    </source>
</evidence>
<reference evidence="6" key="1">
    <citation type="submission" date="2020-06" db="EMBL/GenBank/DDBJ databases">
        <authorList>
            <consortium name="Plant Systems Biology data submission"/>
        </authorList>
    </citation>
    <scope>NUCLEOTIDE SEQUENCE</scope>
    <source>
        <strain evidence="6">D6</strain>
    </source>
</reference>
<evidence type="ECO:0000256" key="4">
    <source>
        <dbReference type="ARBA" id="ARBA00023136"/>
    </source>
</evidence>
<evidence type="ECO:0000313" key="6">
    <source>
        <dbReference type="EMBL" id="CAB9502310.1"/>
    </source>
</evidence>
<feature type="transmembrane region" description="Helical" evidence="5">
    <location>
        <begin position="53"/>
        <end position="77"/>
    </location>
</feature>
<evidence type="ECO:0000256" key="5">
    <source>
        <dbReference type="SAM" id="Phobius"/>
    </source>
</evidence>
<evidence type="ECO:0000256" key="1">
    <source>
        <dbReference type="ARBA" id="ARBA00004141"/>
    </source>
</evidence>
<dbReference type="GO" id="GO:0004930">
    <property type="term" value="F:G protein-coupled receptor activity"/>
    <property type="evidence" value="ECO:0007669"/>
    <property type="project" value="TreeGrafter"/>
</dbReference>
<sequence>MAETSSLSSFTAQDKALALAPKFSAFLSLCGSAYIILDVLKAGQFFQSTHHRLLLGMSTCNFLVSLLAFFMSTWPIPSQEPVIWASGNQATCNAQGFFAQFSLSVVLYNAGLSAFYLAKIRLKWKQQRIQQCLEPMLHLIPWVVGLATATAGVVLDLYNNEDFDCWIAPLPQGCQESWKYGETTCERGDNASIYRWVLYYGILWLTIPFVLVNMMLVYRSVYRQEKKMSRYNFQYQRELSRLEREHRRYESGDDECNDDDVSDDVSVASNISMSSLHSITSSAAMALQRVSGGFKHLKKKQDRLHSHFKHSSRVALQGYWFCGAFVATWMFPTISRLVQVMSGTTVYPLHLLTAFFVPIQGFFNFLVYIHPKLTSGKSSRKKQADWGWIRSCFGRTDPMESSAKEAERTQCTSASITVTAKASLTASSISTRTTSLGCHWDGSTPVHEEDFSRRRPAILAPTTITTNEPPLEEDVESGNPDAPAQVIRIVVADMPDELAI</sequence>
<feature type="transmembrane region" description="Helical" evidence="5">
    <location>
        <begin position="197"/>
        <end position="218"/>
    </location>
</feature>
<dbReference type="EMBL" id="CAICTM010000132">
    <property type="protein sequence ID" value="CAB9502310.1"/>
    <property type="molecule type" value="Genomic_DNA"/>
</dbReference>
<accession>A0A9N8DKN7</accession>
<dbReference type="PANTHER" id="PTHR23112">
    <property type="entry name" value="G PROTEIN-COUPLED RECEPTOR 157-RELATED"/>
    <property type="match status" value="1"/>
</dbReference>
<dbReference type="Gene3D" id="1.20.1070.10">
    <property type="entry name" value="Rhodopsin 7-helix transmembrane proteins"/>
    <property type="match status" value="1"/>
</dbReference>
<keyword evidence="3 5" id="KW-1133">Transmembrane helix</keyword>
<name>A0A9N8DKN7_9STRA</name>
<organism evidence="6 7">
    <name type="scientific">Seminavis robusta</name>
    <dbReference type="NCBI Taxonomy" id="568900"/>
    <lineage>
        <taxon>Eukaryota</taxon>
        <taxon>Sar</taxon>
        <taxon>Stramenopiles</taxon>
        <taxon>Ochrophyta</taxon>
        <taxon>Bacillariophyta</taxon>
        <taxon>Bacillariophyceae</taxon>
        <taxon>Bacillariophycidae</taxon>
        <taxon>Naviculales</taxon>
        <taxon>Naviculaceae</taxon>
        <taxon>Seminavis</taxon>
    </lineage>
</organism>
<gene>
    <name evidence="6" type="ORF">SEMRO_133_G062950.1</name>
</gene>
<evidence type="ECO:0000256" key="2">
    <source>
        <dbReference type="ARBA" id="ARBA00022692"/>
    </source>
</evidence>
<dbReference type="AlphaFoldDB" id="A0A9N8DKN7"/>
<dbReference type="Proteomes" id="UP001153069">
    <property type="component" value="Unassembled WGS sequence"/>
</dbReference>
<dbReference type="OrthoDB" id="18453at2759"/>
<feature type="transmembrane region" description="Helical" evidence="5">
    <location>
        <begin position="314"/>
        <end position="331"/>
    </location>
</feature>
<keyword evidence="7" id="KW-1185">Reference proteome</keyword>
<proteinExistence type="predicted"/>
<protein>
    <recommendedName>
        <fullName evidence="8">G-protein coupled receptors family 2 profile 2 domain-containing protein</fullName>
    </recommendedName>
</protein>
<feature type="transmembrane region" description="Helical" evidence="5">
    <location>
        <begin position="139"/>
        <end position="158"/>
    </location>
</feature>
<dbReference type="GO" id="GO:0005886">
    <property type="term" value="C:plasma membrane"/>
    <property type="evidence" value="ECO:0007669"/>
    <property type="project" value="TreeGrafter"/>
</dbReference>
<evidence type="ECO:0000313" key="7">
    <source>
        <dbReference type="Proteomes" id="UP001153069"/>
    </source>
</evidence>
<dbReference type="SUPFAM" id="SSF81321">
    <property type="entry name" value="Family A G protein-coupled receptor-like"/>
    <property type="match status" value="1"/>
</dbReference>
<comment type="caution">
    <text evidence="6">The sequence shown here is derived from an EMBL/GenBank/DDBJ whole genome shotgun (WGS) entry which is preliminary data.</text>
</comment>
<feature type="transmembrane region" description="Helical" evidence="5">
    <location>
        <begin position="351"/>
        <end position="371"/>
    </location>
</feature>
<keyword evidence="4 5" id="KW-0472">Membrane</keyword>
<keyword evidence="2 5" id="KW-0812">Transmembrane</keyword>
<dbReference type="GO" id="GO:0007189">
    <property type="term" value="P:adenylate cyclase-activating G protein-coupled receptor signaling pathway"/>
    <property type="evidence" value="ECO:0007669"/>
    <property type="project" value="TreeGrafter"/>
</dbReference>